<dbReference type="EMBL" id="JARKIB010000014">
    <property type="protein sequence ID" value="KAJ7772251.1"/>
    <property type="molecule type" value="Genomic_DNA"/>
</dbReference>
<sequence length="277" mass="31570">MANSVQSCRNPDLETEAEEGVYPTEVPSSNKSLIVQERREVPFDASVEMAHIWMSLERFEQDRWTILAQGSLSHRRRQSTCNSAWILVEIELSVAMRRKKAAEWLCDRCGLIGDRPIRPAPLSQTPQWQWFPVLSGARRLQQGGILTKDSSLCHFLSHVAQEALPFQPRNISYWTELFLAAIATGDSRLKGLQSVCASLRLYQQGERLGTQPHRVLMAVTRDVLLLPATRCPDTRFTTAPCIHNQIRSLVSPRYFSLLKNSPARRGNSGYTRWMFFV</sequence>
<organism evidence="2 3">
    <name type="scientific">Mycena metata</name>
    <dbReference type="NCBI Taxonomy" id="1033252"/>
    <lineage>
        <taxon>Eukaryota</taxon>
        <taxon>Fungi</taxon>
        <taxon>Dikarya</taxon>
        <taxon>Basidiomycota</taxon>
        <taxon>Agaricomycotina</taxon>
        <taxon>Agaricomycetes</taxon>
        <taxon>Agaricomycetidae</taxon>
        <taxon>Agaricales</taxon>
        <taxon>Marasmiineae</taxon>
        <taxon>Mycenaceae</taxon>
        <taxon>Mycena</taxon>
    </lineage>
</organism>
<evidence type="ECO:0000256" key="1">
    <source>
        <dbReference type="SAM" id="MobiDB-lite"/>
    </source>
</evidence>
<dbReference type="AlphaFoldDB" id="A0AAD7NRL8"/>
<keyword evidence="3" id="KW-1185">Reference proteome</keyword>
<dbReference type="Proteomes" id="UP001215598">
    <property type="component" value="Unassembled WGS sequence"/>
</dbReference>
<evidence type="ECO:0000313" key="3">
    <source>
        <dbReference type="Proteomes" id="UP001215598"/>
    </source>
</evidence>
<accession>A0AAD7NRL8</accession>
<feature type="region of interest" description="Disordered" evidence="1">
    <location>
        <begin position="1"/>
        <end position="25"/>
    </location>
</feature>
<comment type="caution">
    <text evidence="2">The sequence shown here is derived from an EMBL/GenBank/DDBJ whole genome shotgun (WGS) entry which is preliminary data.</text>
</comment>
<evidence type="ECO:0000313" key="2">
    <source>
        <dbReference type="EMBL" id="KAJ7772251.1"/>
    </source>
</evidence>
<reference evidence="2" key="1">
    <citation type="submission" date="2023-03" db="EMBL/GenBank/DDBJ databases">
        <title>Massive genome expansion in bonnet fungi (Mycena s.s.) driven by repeated elements and novel gene families across ecological guilds.</title>
        <authorList>
            <consortium name="Lawrence Berkeley National Laboratory"/>
            <person name="Harder C.B."/>
            <person name="Miyauchi S."/>
            <person name="Viragh M."/>
            <person name="Kuo A."/>
            <person name="Thoen E."/>
            <person name="Andreopoulos B."/>
            <person name="Lu D."/>
            <person name="Skrede I."/>
            <person name="Drula E."/>
            <person name="Henrissat B."/>
            <person name="Morin E."/>
            <person name="Kohler A."/>
            <person name="Barry K."/>
            <person name="LaButti K."/>
            <person name="Morin E."/>
            <person name="Salamov A."/>
            <person name="Lipzen A."/>
            <person name="Mereny Z."/>
            <person name="Hegedus B."/>
            <person name="Baldrian P."/>
            <person name="Stursova M."/>
            <person name="Weitz H."/>
            <person name="Taylor A."/>
            <person name="Grigoriev I.V."/>
            <person name="Nagy L.G."/>
            <person name="Martin F."/>
            <person name="Kauserud H."/>
        </authorList>
    </citation>
    <scope>NUCLEOTIDE SEQUENCE</scope>
    <source>
        <strain evidence="2">CBHHK182m</strain>
    </source>
</reference>
<protein>
    <submittedName>
        <fullName evidence="2">Uncharacterized protein</fullName>
    </submittedName>
</protein>
<gene>
    <name evidence="2" type="ORF">B0H16DRAFT_1685321</name>
</gene>
<name>A0AAD7NRL8_9AGAR</name>
<proteinExistence type="predicted"/>